<dbReference type="SMART" id="SM00187">
    <property type="entry name" value="INB"/>
    <property type="match status" value="1"/>
</dbReference>
<keyword evidence="4 12" id="KW-0812">Transmembrane</keyword>
<evidence type="ECO:0000256" key="5">
    <source>
        <dbReference type="ARBA" id="ARBA00022729"/>
    </source>
</evidence>
<evidence type="ECO:0000313" key="17">
    <source>
        <dbReference type="Proteomes" id="UP001235939"/>
    </source>
</evidence>
<evidence type="ECO:0000256" key="3">
    <source>
        <dbReference type="ARBA" id="ARBA00022475"/>
    </source>
</evidence>
<comment type="similarity">
    <text evidence="2 12">Belongs to the integrin beta chain family.</text>
</comment>
<feature type="domain" description="Integrin beta subunit tail" evidence="15">
    <location>
        <begin position="386"/>
        <end position="505"/>
    </location>
</feature>
<dbReference type="EMBL" id="CP092882">
    <property type="protein sequence ID" value="UYV81252.1"/>
    <property type="molecule type" value="Genomic_DNA"/>
</dbReference>
<evidence type="ECO:0000256" key="4">
    <source>
        <dbReference type="ARBA" id="ARBA00022692"/>
    </source>
</evidence>
<keyword evidence="7 13" id="KW-1133">Transmembrane helix</keyword>
<keyword evidence="5" id="KW-0732">Signal</keyword>
<evidence type="ECO:0000256" key="2">
    <source>
        <dbReference type="ARBA" id="ARBA00007449"/>
    </source>
</evidence>
<keyword evidence="3" id="KW-1003">Cell membrane</keyword>
<dbReference type="Gene3D" id="3.40.50.410">
    <property type="entry name" value="von Willebrand factor, type A domain"/>
    <property type="match status" value="1"/>
</dbReference>
<evidence type="ECO:0000256" key="8">
    <source>
        <dbReference type="ARBA" id="ARBA00023037"/>
    </source>
</evidence>
<name>A0ABY6LJA1_9ARAC</name>
<dbReference type="PANTHER" id="PTHR10082">
    <property type="entry name" value="INTEGRIN BETA SUBUNIT"/>
    <property type="match status" value="1"/>
</dbReference>
<dbReference type="PANTHER" id="PTHR10082:SF60">
    <property type="entry name" value="INTEGRIN BETA-PS"/>
    <property type="match status" value="1"/>
</dbReference>
<dbReference type="Proteomes" id="UP001235939">
    <property type="component" value="Chromosome 20"/>
</dbReference>
<dbReference type="SUPFAM" id="SSF69179">
    <property type="entry name" value="Integrin domains"/>
    <property type="match status" value="1"/>
</dbReference>
<dbReference type="InterPro" id="IPR002369">
    <property type="entry name" value="Integrin_bsu_VWA"/>
</dbReference>
<evidence type="ECO:0000256" key="11">
    <source>
        <dbReference type="ARBA" id="ARBA00023180"/>
    </source>
</evidence>
<dbReference type="InterPro" id="IPR015812">
    <property type="entry name" value="Integrin_bsu"/>
</dbReference>
<evidence type="ECO:0000256" key="9">
    <source>
        <dbReference type="ARBA" id="ARBA00023136"/>
    </source>
</evidence>
<dbReference type="PROSITE" id="PS00243">
    <property type="entry name" value="I_EGF_1"/>
    <property type="match status" value="1"/>
</dbReference>
<reference evidence="16 17" key="1">
    <citation type="submission" date="2022-01" db="EMBL/GenBank/DDBJ databases">
        <title>A chromosomal length assembly of Cordylochernes scorpioides.</title>
        <authorList>
            <person name="Zeh D."/>
            <person name="Zeh J."/>
        </authorList>
    </citation>
    <scope>NUCLEOTIDE SEQUENCE [LARGE SCALE GENOMIC DNA]</scope>
    <source>
        <strain evidence="16">IN4F17</strain>
        <tissue evidence="16">Whole Body</tissue>
    </source>
</reference>
<keyword evidence="6" id="KW-0677">Repeat</keyword>
<evidence type="ECO:0000256" key="10">
    <source>
        <dbReference type="ARBA" id="ARBA00023157"/>
    </source>
</evidence>
<evidence type="ECO:0000259" key="15">
    <source>
        <dbReference type="SMART" id="SM01242"/>
    </source>
</evidence>
<dbReference type="SUPFAM" id="SSF53300">
    <property type="entry name" value="vWA-like"/>
    <property type="match status" value="1"/>
</dbReference>
<gene>
    <name evidence="16" type="ORF">LAZ67_20000481</name>
</gene>
<dbReference type="Gene3D" id="1.20.5.100">
    <property type="entry name" value="Cytochrome c1, transmembrane anchor, C-terminal"/>
    <property type="match status" value="1"/>
</dbReference>
<dbReference type="InterPro" id="IPR057073">
    <property type="entry name" value="EGF_integrin_2"/>
</dbReference>
<feature type="non-terminal residue" evidence="16">
    <location>
        <position position="1"/>
    </location>
</feature>
<protein>
    <recommendedName>
        <fullName evidence="12">Integrin beta</fullName>
    </recommendedName>
</protein>
<evidence type="ECO:0000256" key="7">
    <source>
        <dbReference type="ARBA" id="ARBA00022989"/>
    </source>
</evidence>
<evidence type="ECO:0000256" key="6">
    <source>
        <dbReference type="ARBA" id="ARBA00022737"/>
    </source>
</evidence>
<comment type="subcellular location">
    <subcellularLocation>
        <location evidence="1 12">Cell membrane</location>
        <topology evidence="1 12">Single-pass type I membrane protein</topology>
    </subcellularLocation>
</comment>
<keyword evidence="11" id="KW-0325">Glycoprotein</keyword>
<dbReference type="SMART" id="SM01242">
    <property type="entry name" value="Integrin_B_tail"/>
    <property type="match status" value="1"/>
</dbReference>
<keyword evidence="9 13" id="KW-0472">Membrane</keyword>
<dbReference type="PRINTS" id="PR01186">
    <property type="entry name" value="INTEGRINB"/>
</dbReference>
<keyword evidence="17" id="KW-1185">Reference proteome</keyword>
<dbReference type="InterPro" id="IPR057243">
    <property type="entry name" value="Integrin_I-EGF_CS"/>
</dbReference>
<evidence type="ECO:0000256" key="13">
    <source>
        <dbReference type="SAM" id="Phobius"/>
    </source>
</evidence>
<dbReference type="Gene3D" id="2.10.25.10">
    <property type="entry name" value="Laminin"/>
    <property type="match status" value="2"/>
</dbReference>
<feature type="transmembrane region" description="Helical" evidence="13">
    <location>
        <begin position="506"/>
        <end position="528"/>
    </location>
</feature>
<dbReference type="InterPro" id="IPR036465">
    <property type="entry name" value="vWFA_dom_sf"/>
</dbReference>
<dbReference type="InterPro" id="IPR032695">
    <property type="entry name" value="Integrin_dom_sf"/>
</dbReference>
<dbReference type="Gene3D" id="4.10.1240.30">
    <property type="match status" value="1"/>
</dbReference>
<evidence type="ECO:0000313" key="16">
    <source>
        <dbReference type="EMBL" id="UYV81252.1"/>
    </source>
</evidence>
<proteinExistence type="inferred from homology"/>
<keyword evidence="8 12" id="KW-0401">Integrin</keyword>
<dbReference type="Gene3D" id="2.60.40.1510">
    <property type="entry name" value="ntegrin, alpha v. Chain A, domain 3"/>
    <property type="match status" value="1"/>
</dbReference>
<evidence type="ECO:0000256" key="12">
    <source>
        <dbReference type="RuleBase" id="RU000633"/>
    </source>
</evidence>
<keyword evidence="12" id="KW-0130">Cell adhesion</keyword>
<dbReference type="InterPro" id="IPR012896">
    <property type="entry name" value="Integrin_bsu_tail"/>
</dbReference>
<dbReference type="Pfam" id="PF00362">
    <property type="entry name" value="Integrin_beta"/>
    <property type="match status" value="1"/>
</dbReference>
<accession>A0ABY6LJA1</accession>
<keyword evidence="10" id="KW-1015">Disulfide bond</keyword>
<evidence type="ECO:0000259" key="14">
    <source>
        <dbReference type="SMART" id="SM00187"/>
    </source>
</evidence>
<feature type="domain" description="Integrin beta subunit VWA" evidence="14">
    <location>
        <begin position="3"/>
        <end position="175"/>
    </location>
</feature>
<dbReference type="Pfam" id="PF23105">
    <property type="entry name" value="EGF_integrin"/>
    <property type="match status" value="1"/>
</dbReference>
<organism evidence="16 17">
    <name type="scientific">Cordylochernes scorpioides</name>
    <dbReference type="NCBI Taxonomy" id="51811"/>
    <lineage>
        <taxon>Eukaryota</taxon>
        <taxon>Metazoa</taxon>
        <taxon>Ecdysozoa</taxon>
        <taxon>Arthropoda</taxon>
        <taxon>Chelicerata</taxon>
        <taxon>Arachnida</taxon>
        <taxon>Pseudoscorpiones</taxon>
        <taxon>Cheliferoidea</taxon>
        <taxon>Chernetidae</taxon>
        <taxon>Cordylochernes</taxon>
    </lineage>
</organism>
<evidence type="ECO:0000256" key="1">
    <source>
        <dbReference type="ARBA" id="ARBA00004251"/>
    </source>
</evidence>
<sequence>MFQLGGIVQPNDELCHLDDRGYYTESIYQDYPSLSQISRQLAAHKVNVVFAIPQARVPVYEQLSAHIEGSHIGILSDDSSNIVHIIRDQYNATCSHTTMVCVENPVGGGDEAPCPQPGYQGFILLQMSGVNFTVQVELQSCPQNPRLWHQTIELSPLGLRDSVSLEVDLFCQCQCEHSQISQQFGRGKNIEGLLILTVSSTLTEPGAGGPESEMFRQWHVQLWSVHLQCQPPRPSLRVSGRGLYQEGTTGSLQELFINSIVVDVKCDSVCVSAEIQIQMLSALAEETVSVASVNVASCERDHEGQVCGGPSRGSCCDGRCHCKPGYTGPACECALDTSLCKAPGDDRLCSGNGNCICGKCRCHRDGVHGSFGGQFCEDCRTCEGRCEDLRPCVQHHAFKTGPYSVEEFSANCSHLAIQAHPIIGECCVALRCRETRLSCVVESEESPYEKLCIFKDDDDCSYVFTYSYNNKYQLEVKLAFNGQLFRRPYVLMVVVWFPECPEPANVILIVVLVASGVVLLGLLLLLLWRLLVWFQDRRDYQRFLHDLSNTQWGE</sequence>